<dbReference type="PANTHER" id="PTHR16469">
    <property type="entry name" value="UBIQUITIN-ASSOCIATED AND SH3 DOMAIN-CONTAINING BA-RELATED"/>
    <property type="match status" value="1"/>
</dbReference>
<reference evidence="2" key="1">
    <citation type="submission" date="2021-01" db="EMBL/GenBank/DDBJ databases">
        <authorList>
            <consortium name="Genoscope - CEA"/>
            <person name="William W."/>
        </authorList>
    </citation>
    <scope>NUCLEOTIDE SEQUENCE</scope>
</reference>
<name>A0A8S1KG85_PARPR</name>
<organism evidence="2 3">
    <name type="scientific">Paramecium primaurelia</name>
    <dbReference type="NCBI Taxonomy" id="5886"/>
    <lineage>
        <taxon>Eukaryota</taxon>
        <taxon>Sar</taxon>
        <taxon>Alveolata</taxon>
        <taxon>Ciliophora</taxon>
        <taxon>Intramacronucleata</taxon>
        <taxon>Oligohymenophorea</taxon>
        <taxon>Peniculida</taxon>
        <taxon>Parameciidae</taxon>
        <taxon>Paramecium</taxon>
    </lineage>
</organism>
<dbReference type="InterPro" id="IPR051710">
    <property type="entry name" value="Phosphatase_SH3-domain"/>
</dbReference>
<dbReference type="EMBL" id="CAJJDM010000019">
    <property type="protein sequence ID" value="CAD8054258.1"/>
    <property type="molecule type" value="Genomic_DNA"/>
</dbReference>
<sequence>MIVLVRHGERADHCEIECQKILNQHDPHLTPKGCEQAQQAGKLILEEIEEYRLINIQSSPFLRCIMTAKNIAHQIKQEEVSINTEICETLYPYFFSSNPLPRLVVNKNRTLSYFSQITLIDQQMKEDNIYPEELEDVNNRIISYVQKLLEKIEDDQCIILVTHQRPLKSILEYFNQQTNDVGYCQVISIKKGESTQLEECKLTIY</sequence>
<keyword evidence="3" id="KW-1185">Reference proteome</keyword>
<protein>
    <recommendedName>
        <fullName evidence="4">Phosphoglycerate mutase</fullName>
    </recommendedName>
</protein>
<evidence type="ECO:0000313" key="2">
    <source>
        <dbReference type="EMBL" id="CAD8054258.1"/>
    </source>
</evidence>
<evidence type="ECO:0008006" key="4">
    <source>
        <dbReference type="Google" id="ProtNLM"/>
    </source>
</evidence>
<evidence type="ECO:0000256" key="1">
    <source>
        <dbReference type="PIRSR" id="PIRSR613078-2"/>
    </source>
</evidence>
<dbReference type="Proteomes" id="UP000688137">
    <property type="component" value="Unassembled WGS sequence"/>
</dbReference>
<feature type="binding site" evidence="1">
    <location>
        <position position="63"/>
    </location>
    <ligand>
        <name>substrate</name>
    </ligand>
</feature>
<dbReference type="PIRSF" id="PIRSF000709">
    <property type="entry name" value="6PFK_2-Ptase"/>
    <property type="match status" value="1"/>
</dbReference>
<comment type="caution">
    <text evidence="2">The sequence shown here is derived from an EMBL/GenBank/DDBJ whole genome shotgun (WGS) entry which is preliminary data.</text>
</comment>
<dbReference type="PANTHER" id="PTHR16469:SF27">
    <property type="entry name" value="UBIQUITIN-ASSOCIATED AND SH3 DOMAIN-CONTAINING BA-RELATED"/>
    <property type="match status" value="1"/>
</dbReference>
<dbReference type="InterPro" id="IPR013078">
    <property type="entry name" value="His_Pase_superF_clade-1"/>
</dbReference>
<dbReference type="AlphaFoldDB" id="A0A8S1KG85"/>
<dbReference type="SMART" id="SM00855">
    <property type="entry name" value="PGAM"/>
    <property type="match status" value="1"/>
</dbReference>
<dbReference type="CDD" id="cd07067">
    <property type="entry name" value="HP_PGM_like"/>
    <property type="match status" value="1"/>
</dbReference>
<proteinExistence type="predicted"/>
<dbReference type="Pfam" id="PF00300">
    <property type="entry name" value="His_Phos_1"/>
    <property type="match status" value="1"/>
</dbReference>
<gene>
    <name evidence="2" type="ORF">PPRIM_AZ9-3.1.T0210376</name>
</gene>
<dbReference type="OMA" id="SINTEIC"/>
<evidence type="ECO:0000313" key="3">
    <source>
        <dbReference type="Proteomes" id="UP000688137"/>
    </source>
</evidence>
<accession>A0A8S1KG85</accession>